<dbReference type="PROSITE" id="PS50009">
    <property type="entry name" value="RASGEF_CAT"/>
    <property type="match status" value="1"/>
</dbReference>
<accession>A0A8S3ZAS2</accession>
<dbReference type="Pfam" id="PF00617">
    <property type="entry name" value="RasGEF"/>
    <property type="match status" value="1"/>
</dbReference>
<evidence type="ECO:0000256" key="2">
    <source>
        <dbReference type="ARBA" id="ARBA00022658"/>
    </source>
</evidence>
<dbReference type="PROSITE" id="PS50212">
    <property type="entry name" value="RASGEF_NTER"/>
    <property type="match status" value="1"/>
</dbReference>
<dbReference type="PROSITE" id="PS50042">
    <property type="entry name" value="CNMP_BINDING_3"/>
    <property type="match status" value="1"/>
</dbReference>
<dbReference type="PRINTS" id="PR00103">
    <property type="entry name" value="CAMPKINASE"/>
</dbReference>
<dbReference type="Proteomes" id="UP000678393">
    <property type="component" value="Unassembled WGS sequence"/>
</dbReference>
<dbReference type="SUPFAM" id="SSF51206">
    <property type="entry name" value="cAMP-binding domain-like"/>
    <property type="match status" value="1"/>
</dbReference>
<feature type="domain" description="N-terminal Ras-GEF" evidence="8">
    <location>
        <begin position="306"/>
        <end position="441"/>
    </location>
</feature>
<dbReference type="Gene3D" id="3.10.20.90">
    <property type="entry name" value="Phosphatidylinositol 3-kinase Catalytic Subunit, Chain A, domain 1"/>
    <property type="match status" value="1"/>
</dbReference>
<evidence type="ECO:0000259" key="4">
    <source>
        <dbReference type="PROSITE" id="PS50009"/>
    </source>
</evidence>
<dbReference type="Pfam" id="PF00618">
    <property type="entry name" value="RasGEF_N"/>
    <property type="match status" value="1"/>
</dbReference>
<evidence type="ECO:0000259" key="8">
    <source>
        <dbReference type="PROSITE" id="PS50212"/>
    </source>
</evidence>
<dbReference type="AlphaFoldDB" id="A0A8S3ZAS2"/>
<feature type="domain" description="Cyclic nucleotide-binding" evidence="5">
    <location>
        <begin position="168"/>
        <end position="269"/>
    </location>
</feature>
<dbReference type="SUPFAM" id="SSF54236">
    <property type="entry name" value="Ubiquitin-like"/>
    <property type="match status" value="1"/>
</dbReference>
<dbReference type="InterPro" id="IPR029071">
    <property type="entry name" value="Ubiquitin-like_domsf"/>
</dbReference>
<dbReference type="Pfam" id="PF00027">
    <property type="entry name" value="cNMP_binding"/>
    <property type="match status" value="1"/>
</dbReference>
<dbReference type="PANTHER" id="PTHR23113">
    <property type="entry name" value="GUANINE NUCLEOTIDE EXCHANGE FACTOR"/>
    <property type="match status" value="1"/>
</dbReference>
<protein>
    <recommendedName>
        <fullName evidence="11">Rap guanine nucleotide exchange factor 4</fullName>
    </recommendedName>
</protein>
<gene>
    <name evidence="9" type="ORF">CUNI_LOCUS10856</name>
</gene>
<dbReference type="SUPFAM" id="SSF48366">
    <property type="entry name" value="Ras GEF"/>
    <property type="match status" value="1"/>
</dbReference>
<dbReference type="InterPro" id="IPR014710">
    <property type="entry name" value="RmlC-like_jellyroll"/>
</dbReference>
<dbReference type="InterPro" id="IPR008937">
    <property type="entry name" value="Ras-like_GEF"/>
</dbReference>
<evidence type="ECO:0000259" key="5">
    <source>
        <dbReference type="PROSITE" id="PS50042"/>
    </source>
</evidence>
<reference evidence="9" key="1">
    <citation type="submission" date="2021-04" db="EMBL/GenBank/DDBJ databases">
        <authorList>
            <consortium name="Molecular Ecology Group"/>
        </authorList>
    </citation>
    <scope>NUCLEOTIDE SEQUENCE</scope>
</reference>
<proteinExistence type="inferred from homology"/>
<comment type="similarity">
    <text evidence="1">Belongs to the RAPGEF2 family.</text>
</comment>
<dbReference type="CDD" id="cd00038">
    <property type="entry name" value="CAP_ED"/>
    <property type="match status" value="1"/>
</dbReference>
<dbReference type="Gene3D" id="1.10.10.10">
    <property type="entry name" value="Winged helix-like DNA-binding domain superfamily/Winged helix DNA-binding domain"/>
    <property type="match status" value="1"/>
</dbReference>
<dbReference type="SMART" id="SM00100">
    <property type="entry name" value="cNMP"/>
    <property type="match status" value="1"/>
</dbReference>
<keyword evidence="10" id="KW-1185">Reference proteome</keyword>
<comment type="caution">
    <text evidence="9">The sequence shown here is derived from an EMBL/GenBank/DDBJ whole genome shotgun (WGS) entry which is preliminary data.</text>
</comment>
<dbReference type="CDD" id="cd00155">
    <property type="entry name" value="RasGEF"/>
    <property type="match status" value="1"/>
</dbReference>
<dbReference type="Pfam" id="PF00610">
    <property type="entry name" value="DEP"/>
    <property type="match status" value="1"/>
</dbReference>
<sequence length="798" mass="91300">MKLLWEKNKVMMETAVTNLANLPNLNDDMKKILAGRDVDPQELTPNPAAPVSAVDWILDVFPRVECREQAVGMCQALLEDGVLIHVCREHPFLDKYLFYRFLEDDKGSWSFPTDIDLEKAEDDFFDVLTSLVQVSPDAIMRQILRKTPDERSQEEIEIIYEELLQIKPLQHLSYTVKRELAGVIMFESHPKSGTVLFNQGDEGRSWYIILKGSVNVSIYGKGVVCVLGEGDDFGKLALMNDAPRAATIVLAEDNCHFLRVDKDDFNRILRDVEAYTVRLKEHGQDVLVLEKIPVTVDMNGSFHSEYKYSVMAGTPEKMLEYLLETGMEKKKEHPTLDTFLDDFLLTHTIFFPVDKLCAAIMNHYHSKTSSRAGQEDGDFVLSQKKCVIQFVIAWHDINPDTFSDSPTLSSFLEMLTKSVCQDCVAYPGLIPDHEALLAITNFKKSTGIAKLQKKKSLFLSRRGQTKTVINEGDGDRNRIIKPTDEYIFKVYCADHTYTTIRLPVNSTVRDVILSARDKLCLGHDPVLCEVKSSGERVVFKEKDRCVMKSLSLNGRLFIAPREHLDALTPVPEQEGPNSSTMAQLELMSTKELAHQITLYDWDLFIAVPELQYWVVTEMVLLPNVGKRVQLLRKFIKLAQHCKEQNNFHAFFAITMGLGHLAVSRLSQTWEKLPGKLKKLFSEFEIFMEPARNHRPYRLTVSKLKSPIIPFMPLLMKDMTFTNEGNKTYYDNMVNFEKMHMIAQTLRTIRYCRQNHMEPEAPESVKATADIKAYIRNLNVIDNQRILTNLSHKCEPRKG</sequence>
<dbReference type="InterPro" id="IPR036390">
    <property type="entry name" value="WH_DNA-bd_sf"/>
</dbReference>
<dbReference type="PROSITE" id="PS50200">
    <property type="entry name" value="RA"/>
    <property type="match status" value="1"/>
</dbReference>
<dbReference type="InterPro" id="IPR019804">
    <property type="entry name" value="Ras_G-nucl-exch_fac_CS"/>
</dbReference>
<dbReference type="GO" id="GO:0005085">
    <property type="term" value="F:guanyl-nucleotide exchange factor activity"/>
    <property type="evidence" value="ECO:0007669"/>
    <property type="project" value="UniProtKB-KW"/>
</dbReference>
<dbReference type="SUPFAM" id="SSF46785">
    <property type="entry name" value="Winged helix' DNA-binding domain"/>
    <property type="match status" value="1"/>
</dbReference>
<dbReference type="PROSITE" id="PS50186">
    <property type="entry name" value="DEP"/>
    <property type="match status" value="1"/>
</dbReference>
<keyword evidence="2 3" id="KW-0344">Guanine-nucleotide releasing factor</keyword>
<dbReference type="OrthoDB" id="21144at2759"/>
<dbReference type="Gene3D" id="1.20.870.10">
    <property type="entry name" value="Son of sevenless (SoS) protein Chain: S domain 1"/>
    <property type="match status" value="1"/>
</dbReference>
<evidence type="ECO:0000313" key="9">
    <source>
        <dbReference type="EMBL" id="CAG5125298.1"/>
    </source>
</evidence>
<dbReference type="SMART" id="SM00229">
    <property type="entry name" value="RasGEFN"/>
    <property type="match status" value="1"/>
</dbReference>
<dbReference type="Gene3D" id="2.60.120.10">
    <property type="entry name" value="Jelly Rolls"/>
    <property type="match status" value="1"/>
</dbReference>
<dbReference type="InterPro" id="IPR001895">
    <property type="entry name" value="RASGEF_cat_dom"/>
</dbReference>
<evidence type="ECO:0000256" key="3">
    <source>
        <dbReference type="PROSITE-ProRule" id="PRU00168"/>
    </source>
</evidence>
<feature type="domain" description="Ras-GEF" evidence="4">
    <location>
        <begin position="559"/>
        <end position="796"/>
    </location>
</feature>
<dbReference type="PROSITE" id="PS00720">
    <property type="entry name" value="RASGEF"/>
    <property type="match status" value="1"/>
</dbReference>
<dbReference type="SMART" id="SM00049">
    <property type="entry name" value="DEP"/>
    <property type="match status" value="1"/>
</dbReference>
<dbReference type="InterPro" id="IPR000159">
    <property type="entry name" value="RA_dom"/>
</dbReference>
<dbReference type="Gene3D" id="1.10.840.10">
    <property type="entry name" value="Ras guanine-nucleotide exchange factors catalytic domain"/>
    <property type="match status" value="1"/>
</dbReference>
<dbReference type="InterPro" id="IPR023578">
    <property type="entry name" value="Ras_GEF_dom_sf"/>
</dbReference>
<evidence type="ECO:0000259" key="7">
    <source>
        <dbReference type="PROSITE" id="PS50200"/>
    </source>
</evidence>
<evidence type="ECO:0000256" key="1">
    <source>
        <dbReference type="ARBA" id="ARBA00010829"/>
    </source>
</evidence>
<dbReference type="InterPro" id="IPR000591">
    <property type="entry name" value="DEP_dom"/>
</dbReference>
<evidence type="ECO:0000259" key="6">
    <source>
        <dbReference type="PROSITE" id="PS50186"/>
    </source>
</evidence>
<dbReference type="EMBL" id="CAJHNH020002012">
    <property type="protein sequence ID" value="CAG5125298.1"/>
    <property type="molecule type" value="Genomic_DNA"/>
</dbReference>
<dbReference type="Gene3D" id="1.10.8.1240">
    <property type="match status" value="1"/>
</dbReference>
<dbReference type="GO" id="GO:0007265">
    <property type="term" value="P:Ras protein signal transduction"/>
    <property type="evidence" value="ECO:0007669"/>
    <property type="project" value="TreeGrafter"/>
</dbReference>
<dbReference type="InterPro" id="IPR036388">
    <property type="entry name" value="WH-like_DNA-bd_sf"/>
</dbReference>
<evidence type="ECO:0000313" key="10">
    <source>
        <dbReference type="Proteomes" id="UP000678393"/>
    </source>
</evidence>
<dbReference type="GO" id="GO:0005886">
    <property type="term" value="C:plasma membrane"/>
    <property type="evidence" value="ECO:0007669"/>
    <property type="project" value="TreeGrafter"/>
</dbReference>
<dbReference type="InterPro" id="IPR000595">
    <property type="entry name" value="cNMP-bd_dom"/>
</dbReference>
<name>A0A8S3ZAS2_9EUPU</name>
<feature type="domain" description="DEP" evidence="6">
    <location>
        <begin position="52"/>
        <end position="103"/>
    </location>
</feature>
<evidence type="ECO:0008006" key="11">
    <source>
        <dbReference type="Google" id="ProtNLM"/>
    </source>
</evidence>
<dbReference type="SMART" id="SM00147">
    <property type="entry name" value="RasGEF"/>
    <property type="match status" value="1"/>
</dbReference>
<feature type="domain" description="Ras-associating" evidence="7">
    <location>
        <begin position="484"/>
        <end position="512"/>
    </location>
</feature>
<dbReference type="InterPro" id="IPR036964">
    <property type="entry name" value="RASGEF_cat_dom_sf"/>
</dbReference>
<dbReference type="InterPro" id="IPR018490">
    <property type="entry name" value="cNMP-bd_dom_sf"/>
</dbReference>
<dbReference type="PANTHER" id="PTHR23113:SF327">
    <property type="entry name" value="EXCHANGE PROTEIN DIRECTLY ACTIVATED BY CAMP, ISOFORM E"/>
    <property type="match status" value="1"/>
</dbReference>
<organism evidence="9 10">
    <name type="scientific">Candidula unifasciata</name>
    <dbReference type="NCBI Taxonomy" id="100452"/>
    <lineage>
        <taxon>Eukaryota</taxon>
        <taxon>Metazoa</taxon>
        <taxon>Spiralia</taxon>
        <taxon>Lophotrochozoa</taxon>
        <taxon>Mollusca</taxon>
        <taxon>Gastropoda</taxon>
        <taxon>Heterobranchia</taxon>
        <taxon>Euthyneura</taxon>
        <taxon>Panpulmonata</taxon>
        <taxon>Eupulmonata</taxon>
        <taxon>Stylommatophora</taxon>
        <taxon>Helicina</taxon>
        <taxon>Helicoidea</taxon>
        <taxon>Geomitridae</taxon>
        <taxon>Candidula</taxon>
    </lineage>
</organism>
<dbReference type="InterPro" id="IPR000651">
    <property type="entry name" value="Ras-like_Gua-exchang_fac_N"/>
</dbReference>